<dbReference type="Gene3D" id="3.40.1190.20">
    <property type="match status" value="1"/>
</dbReference>
<name>A0A9N8Z1I5_9GLOM</name>
<keyword evidence="1" id="KW-0808">Transferase</keyword>
<sequence length="485" mass="55222">MSFTEEYPSDSYQSEDTSSYVNHQQRSLKILAIGAVYEDTILYVDKFPPEDGKQRAQRVEKRRGGNAGNTLTVLSQFPHFRPYFIASMASREASNIEELTLEEFGDKFDELCDVETMSSLMGDVPFHWIHFEGRNVEETAKMMDYVGTKSWRSRAVISVELEKPHRQGLEQLMRRADVIFFSKVFAEGKGYDHPGDFLTVMGPACKSTAYLFCTWGDAGASCFHNPTQKLYTAPAIPITSVVDTVGAGDTFIAGVIYGLSLGVSPENVLRFACELAGHKCAQIEEIRGETKRRQRRQRQYQEEDENVAIESDKVRNAENGREVVDVKRKGRKHNVGVYDDSSRDKDYKEGISRYPHNAPRLSSKRWSLKSFIRRNSNSSLSEKIFQKWLPFRDKESIKSESSFRRRADKGKSRAKDVPSNPESRNSSDMNGMDDYPAHRKSFQDVARVYDGGGEYQSEEDSFESCAEDERGYMSANETSYENTEI</sequence>
<evidence type="ECO:0000259" key="4">
    <source>
        <dbReference type="Pfam" id="PF00294"/>
    </source>
</evidence>
<feature type="compositionally biased region" description="Acidic residues" evidence="3">
    <location>
        <begin position="456"/>
        <end position="466"/>
    </location>
</feature>
<dbReference type="Pfam" id="PF00294">
    <property type="entry name" value="PfkB"/>
    <property type="match status" value="1"/>
</dbReference>
<dbReference type="InterPro" id="IPR002173">
    <property type="entry name" value="Carboh/pur_kinase_PfkB_CS"/>
</dbReference>
<dbReference type="InterPro" id="IPR029056">
    <property type="entry name" value="Ribokinase-like"/>
</dbReference>
<feature type="region of interest" description="Disordered" evidence="3">
    <location>
        <begin position="399"/>
        <end position="485"/>
    </location>
</feature>
<evidence type="ECO:0000256" key="3">
    <source>
        <dbReference type="SAM" id="MobiDB-lite"/>
    </source>
</evidence>
<gene>
    <name evidence="5" type="ORF">PBRASI_LOCUS638</name>
</gene>
<dbReference type="PROSITE" id="PS00584">
    <property type="entry name" value="PFKB_KINASES_2"/>
    <property type="match status" value="1"/>
</dbReference>
<dbReference type="InterPro" id="IPR011611">
    <property type="entry name" value="PfkB_dom"/>
</dbReference>
<evidence type="ECO:0000313" key="6">
    <source>
        <dbReference type="Proteomes" id="UP000789739"/>
    </source>
</evidence>
<protein>
    <submittedName>
        <fullName evidence="5">2243_t:CDS:1</fullName>
    </submittedName>
</protein>
<feature type="compositionally biased region" description="Basic and acidic residues" evidence="3">
    <location>
        <begin position="340"/>
        <end position="351"/>
    </location>
</feature>
<feature type="compositionally biased region" description="Basic and acidic residues" evidence="3">
    <location>
        <begin position="399"/>
        <end position="416"/>
    </location>
</feature>
<feature type="domain" description="Carbohydrate kinase PfkB" evidence="4">
    <location>
        <begin position="211"/>
        <end position="280"/>
    </location>
</feature>
<feature type="region of interest" description="Disordered" evidence="3">
    <location>
        <begin position="334"/>
        <end position="359"/>
    </location>
</feature>
<dbReference type="PANTHER" id="PTHR42774">
    <property type="entry name" value="PHOSPHOTRANSFERASE SYSTEM TRANSPORT PROTEIN"/>
    <property type="match status" value="1"/>
</dbReference>
<feature type="compositionally biased region" description="Polar residues" evidence="3">
    <location>
        <begin position="475"/>
        <end position="485"/>
    </location>
</feature>
<dbReference type="SUPFAM" id="SSF53613">
    <property type="entry name" value="Ribokinase-like"/>
    <property type="match status" value="1"/>
</dbReference>
<dbReference type="EMBL" id="CAJVPI010000033">
    <property type="protein sequence ID" value="CAG8462061.1"/>
    <property type="molecule type" value="Genomic_DNA"/>
</dbReference>
<dbReference type="AlphaFoldDB" id="A0A9N8Z1I5"/>
<dbReference type="GO" id="GO:0016301">
    <property type="term" value="F:kinase activity"/>
    <property type="evidence" value="ECO:0007669"/>
    <property type="project" value="UniProtKB-KW"/>
</dbReference>
<dbReference type="InterPro" id="IPR052562">
    <property type="entry name" value="Ketohexokinase-related"/>
</dbReference>
<comment type="caution">
    <text evidence="5">The sequence shown here is derived from an EMBL/GenBank/DDBJ whole genome shotgun (WGS) entry which is preliminary data.</text>
</comment>
<dbReference type="Proteomes" id="UP000789739">
    <property type="component" value="Unassembled WGS sequence"/>
</dbReference>
<evidence type="ECO:0000256" key="2">
    <source>
        <dbReference type="ARBA" id="ARBA00022777"/>
    </source>
</evidence>
<keyword evidence="2" id="KW-0418">Kinase</keyword>
<reference evidence="5" key="1">
    <citation type="submission" date="2021-06" db="EMBL/GenBank/DDBJ databases">
        <authorList>
            <person name="Kallberg Y."/>
            <person name="Tangrot J."/>
            <person name="Rosling A."/>
        </authorList>
    </citation>
    <scope>NUCLEOTIDE SEQUENCE</scope>
    <source>
        <strain evidence="5">BR232B</strain>
    </source>
</reference>
<accession>A0A9N8Z1I5</accession>
<organism evidence="5 6">
    <name type="scientific">Paraglomus brasilianum</name>
    <dbReference type="NCBI Taxonomy" id="144538"/>
    <lineage>
        <taxon>Eukaryota</taxon>
        <taxon>Fungi</taxon>
        <taxon>Fungi incertae sedis</taxon>
        <taxon>Mucoromycota</taxon>
        <taxon>Glomeromycotina</taxon>
        <taxon>Glomeromycetes</taxon>
        <taxon>Paraglomerales</taxon>
        <taxon>Paraglomeraceae</taxon>
        <taxon>Paraglomus</taxon>
    </lineage>
</organism>
<proteinExistence type="predicted"/>
<evidence type="ECO:0000256" key="1">
    <source>
        <dbReference type="ARBA" id="ARBA00022679"/>
    </source>
</evidence>
<feature type="compositionally biased region" description="Polar residues" evidence="3">
    <location>
        <begin position="420"/>
        <end position="429"/>
    </location>
</feature>
<dbReference type="OrthoDB" id="204058at2759"/>
<keyword evidence="6" id="KW-1185">Reference proteome</keyword>
<dbReference type="PANTHER" id="PTHR42774:SF3">
    <property type="entry name" value="KETOHEXOKINASE"/>
    <property type="match status" value="1"/>
</dbReference>
<evidence type="ECO:0000313" key="5">
    <source>
        <dbReference type="EMBL" id="CAG8462061.1"/>
    </source>
</evidence>